<evidence type="ECO:0000256" key="1">
    <source>
        <dbReference type="ARBA" id="ARBA00023242"/>
    </source>
</evidence>
<dbReference type="EMBL" id="JAULSO010000003">
    <property type="protein sequence ID" value="KAK3686249.1"/>
    <property type="molecule type" value="Genomic_DNA"/>
</dbReference>
<accession>A0AAE0X6N1</accession>
<evidence type="ECO:0000313" key="5">
    <source>
        <dbReference type="Proteomes" id="UP001270362"/>
    </source>
</evidence>
<dbReference type="GO" id="GO:0000981">
    <property type="term" value="F:DNA-binding transcription factor activity, RNA polymerase II-specific"/>
    <property type="evidence" value="ECO:0007669"/>
    <property type="project" value="InterPro"/>
</dbReference>
<dbReference type="SUPFAM" id="SSF57701">
    <property type="entry name" value="Zn2/Cys6 DNA-binding domain"/>
    <property type="match status" value="1"/>
</dbReference>
<keyword evidence="5" id="KW-1185">Reference proteome</keyword>
<comment type="caution">
    <text evidence="4">The sequence shown here is derived from an EMBL/GenBank/DDBJ whole genome shotgun (WGS) entry which is preliminary data.</text>
</comment>
<evidence type="ECO:0000256" key="2">
    <source>
        <dbReference type="SAM" id="MobiDB-lite"/>
    </source>
</evidence>
<dbReference type="InterPro" id="IPR036864">
    <property type="entry name" value="Zn2-C6_fun-type_DNA-bd_sf"/>
</dbReference>
<sequence length="716" mass="79501">MFDDETYFAVLQELHATDSHSTVPGHPNSIGIAQSEGSTAISWPIPSPQTAASMLSHVDGSFLSGTDSSLDLDWQQQIPGLDSQFDAWSPNYEYDGLSFEFFRGHIESRGVAVADLNPASIDLLPLVSDANHAVAVPSDSTTPCTLTPDSSSQSQSLTPPDLVVGFEVDRTPLIVQGLLAGSGATSTSRHPNGAGRDDIGHSSALAKPPQRTNFSVVSYCGPKVKPRSKPTPGRPKAFHATPSRHIDALAKDENPRVEAKRDSQGQLLGAFRVFSTKEKRRANPSKEARAATALTRQIGACIRCRGMKMKCDISPDDPFKSCVRCSNVSLQVLKQPCVRVSLLDLSLHRKGSTLNNALDAWLLRKQQLAVHSQPDPLARVTCPQRISVTQDFGLQFSVTVAAFVPEPTDVTAWKWNDEAGVEHAMEMPPYYICDMDEMERNMGKAAMQGREEYINGLLHAANPIVRRTFEAAFRYMESTRSTLVSRALSFWVTMRFIEHPWRVCGGDLPPFEPPLDRGCPWSGIIPVTPVMDTQIDDTALKTLIIPLGKSILLDLDRKIRHRRREDWFEIYLTTFIVMNNFDFIFKDVSSYASRHGLKARSSNSAASLSRGYCHACKTVLVYFHFACGGLGPLSPRITPHRLEPASVNGLQFDQQAYIKDTKEELQRQSRLLGKWRTGSVYTNSMYWTLQVVDDEWEDVPHLGPMDDFTEEDFLTS</sequence>
<dbReference type="PROSITE" id="PS50048">
    <property type="entry name" value="ZN2_CY6_FUNGAL_2"/>
    <property type="match status" value="1"/>
</dbReference>
<dbReference type="AlphaFoldDB" id="A0AAE0X6N1"/>
<dbReference type="PANTHER" id="PTHR35392:SF3">
    <property type="entry name" value="ZN(2)-C6 FUNGAL-TYPE DOMAIN-CONTAINING PROTEIN"/>
    <property type="match status" value="1"/>
</dbReference>
<feature type="compositionally biased region" description="Polar residues" evidence="2">
    <location>
        <begin position="138"/>
        <end position="158"/>
    </location>
</feature>
<evidence type="ECO:0000313" key="4">
    <source>
        <dbReference type="EMBL" id="KAK3686249.1"/>
    </source>
</evidence>
<feature type="region of interest" description="Disordered" evidence="2">
    <location>
        <begin position="182"/>
        <end position="210"/>
    </location>
</feature>
<keyword evidence="1" id="KW-0539">Nucleus</keyword>
<name>A0AAE0X6N1_9PEZI</name>
<dbReference type="InterPro" id="IPR001138">
    <property type="entry name" value="Zn2Cys6_DnaBD"/>
</dbReference>
<protein>
    <recommendedName>
        <fullName evidence="3">Zn(2)-C6 fungal-type domain-containing protein</fullName>
    </recommendedName>
</protein>
<dbReference type="PANTHER" id="PTHR35392">
    <property type="entry name" value="ZN(II)2CYS6 TRANSCRIPTION FACTOR (EUROFUNG)-RELATED-RELATED"/>
    <property type="match status" value="1"/>
</dbReference>
<dbReference type="InterPro" id="IPR052973">
    <property type="entry name" value="Fungal_sec-metab_reg_TF"/>
</dbReference>
<dbReference type="CDD" id="cd00067">
    <property type="entry name" value="GAL4"/>
    <property type="match status" value="1"/>
</dbReference>
<organism evidence="4 5">
    <name type="scientific">Podospora appendiculata</name>
    <dbReference type="NCBI Taxonomy" id="314037"/>
    <lineage>
        <taxon>Eukaryota</taxon>
        <taxon>Fungi</taxon>
        <taxon>Dikarya</taxon>
        <taxon>Ascomycota</taxon>
        <taxon>Pezizomycotina</taxon>
        <taxon>Sordariomycetes</taxon>
        <taxon>Sordariomycetidae</taxon>
        <taxon>Sordariales</taxon>
        <taxon>Podosporaceae</taxon>
        <taxon>Podospora</taxon>
    </lineage>
</organism>
<feature type="domain" description="Zn(2)-C6 fungal-type" evidence="3">
    <location>
        <begin position="300"/>
        <end position="339"/>
    </location>
</feature>
<proteinExistence type="predicted"/>
<reference evidence="4" key="2">
    <citation type="submission" date="2023-06" db="EMBL/GenBank/DDBJ databases">
        <authorList>
            <consortium name="Lawrence Berkeley National Laboratory"/>
            <person name="Haridas S."/>
            <person name="Hensen N."/>
            <person name="Bonometti L."/>
            <person name="Westerberg I."/>
            <person name="Brannstrom I.O."/>
            <person name="Guillou S."/>
            <person name="Cros-Aarteil S."/>
            <person name="Calhoun S."/>
            <person name="Kuo A."/>
            <person name="Mondo S."/>
            <person name="Pangilinan J."/>
            <person name="Riley R."/>
            <person name="Labutti K."/>
            <person name="Andreopoulos B."/>
            <person name="Lipzen A."/>
            <person name="Chen C."/>
            <person name="Yanf M."/>
            <person name="Daum C."/>
            <person name="Ng V."/>
            <person name="Clum A."/>
            <person name="Steindorff A."/>
            <person name="Ohm R."/>
            <person name="Martin F."/>
            <person name="Silar P."/>
            <person name="Natvig D."/>
            <person name="Lalanne C."/>
            <person name="Gautier V."/>
            <person name="Ament-Velasquez S.L."/>
            <person name="Kruys A."/>
            <person name="Hutchinson M.I."/>
            <person name="Powell A.J."/>
            <person name="Barry K."/>
            <person name="Miller A.N."/>
            <person name="Grigoriev I.V."/>
            <person name="Debuchy R."/>
            <person name="Gladieux P."/>
            <person name="Thoren M.H."/>
            <person name="Johannesson H."/>
        </authorList>
    </citation>
    <scope>NUCLEOTIDE SEQUENCE</scope>
    <source>
        <strain evidence="4">CBS 314.62</strain>
    </source>
</reference>
<feature type="region of interest" description="Disordered" evidence="2">
    <location>
        <begin position="136"/>
        <end position="159"/>
    </location>
</feature>
<evidence type="ECO:0000259" key="3">
    <source>
        <dbReference type="PROSITE" id="PS50048"/>
    </source>
</evidence>
<dbReference type="GO" id="GO:0008270">
    <property type="term" value="F:zinc ion binding"/>
    <property type="evidence" value="ECO:0007669"/>
    <property type="project" value="InterPro"/>
</dbReference>
<gene>
    <name evidence="4" type="ORF">B0T22DRAFT_483143</name>
</gene>
<dbReference type="Proteomes" id="UP001270362">
    <property type="component" value="Unassembled WGS sequence"/>
</dbReference>
<reference evidence="4" key="1">
    <citation type="journal article" date="2023" name="Mol. Phylogenet. Evol.">
        <title>Genome-scale phylogeny and comparative genomics of the fungal order Sordariales.</title>
        <authorList>
            <person name="Hensen N."/>
            <person name="Bonometti L."/>
            <person name="Westerberg I."/>
            <person name="Brannstrom I.O."/>
            <person name="Guillou S."/>
            <person name="Cros-Aarteil S."/>
            <person name="Calhoun S."/>
            <person name="Haridas S."/>
            <person name="Kuo A."/>
            <person name="Mondo S."/>
            <person name="Pangilinan J."/>
            <person name="Riley R."/>
            <person name="LaButti K."/>
            <person name="Andreopoulos B."/>
            <person name="Lipzen A."/>
            <person name="Chen C."/>
            <person name="Yan M."/>
            <person name="Daum C."/>
            <person name="Ng V."/>
            <person name="Clum A."/>
            <person name="Steindorff A."/>
            <person name="Ohm R.A."/>
            <person name="Martin F."/>
            <person name="Silar P."/>
            <person name="Natvig D.O."/>
            <person name="Lalanne C."/>
            <person name="Gautier V."/>
            <person name="Ament-Velasquez S.L."/>
            <person name="Kruys A."/>
            <person name="Hutchinson M.I."/>
            <person name="Powell A.J."/>
            <person name="Barry K."/>
            <person name="Miller A.N."/>
            <person name="Grigoriev I.V."/>
            <person name="Debuchy R."/>
            <person name="Gladieux P."/>
            <person name="Hiltunen Thoren M."/>
            <person name="Johannesson H."/>
        </authorList>
    </citation>
    <scope>NUCLEOTIDE SEQUENCE</scope>
    <source>
        <strain evidence="4">CBS 314.62</strain>
    </source>
</reference>